<feature type="chain" id="PRO_5041393728" description="Hydrophobin" evidence="2">
    <location>
        <begin position="19"/>
        <end position="196"/>
    </location>
</feature>
<evidence type="ECO:0000313" key="3">
    <source>
        <dbReference type="EMBL" id="KAJ9601933.1"/>
    </source>
</evidence>
<sequence>MRSILILAFAILPALSVAQRGGGGGGRGGFGGGGGFPHGGGNAPNTFITVASAAPAAATSAAAPPAATPPAAAPPAATGGGGAATGGGSGAVDASLIPPYGITPGVKSSDGTANCAGDNGKNIPCTCPPPVNNLVTAIEAQVANGLAFPSGTSQANQLTRLNTAIIALQNVNGGPGSGVGCPIVSTTWTELRASLQ</sequence>
<accession>A0AA38UE46</accession>
<organism evidence="3 4">
    <name type="scientific">Cladophialophora chaetospira</name>
    <dbReference type="NCBI Taxonomy" id="386627"/>
    <lineage>
        <taxon>Eukaryota</taxon>
        <taxon>Fungi</taxon>
        <taxon>Dikarya</taxon>
        <taxon>Ascomycota</taxon>
        <taxon>Pezizomycotina</taxon>
        <taxon>Eurotiomycetes</taxon>
        <taxon>Chaetothyriomycetidae</taxon>
        <taxon>Chaetothyriales</taxon>
        <taxon>Herpotrichiellaceae</taxon>
        <taxon>Cladophialophora</taxon>
    </lineage>
</organism>
<dbReference type="AlphaFoldDB" id="A0AA38UE46"/>
<keyword evidence="2" id="KW-0732">Signal</keyword>
<feature type="signal peptide" evidence="2">
    <location>
        <begin position="1"/>
        <end position="18"/>
    </location>
</feature>
<dbReference type="Proteomes" id="UP001172673">
    <property type="component" value="Unassembled WGS sequence"/>
</dbReference>
<proteinExistence type="predicted"/>
<protein>
    <recommendedName>
        <fullName evidence="5">Hydrophobin</fullName>
    </recommendedName>
</protein>
<evidence type="ECO:0000256" key="1">
    <source>
        <dbReference type="SAM" id="MobiDB-lite"/>
    </source>
</evidence>
<keyword evidence="4" id="KW-1185">Reference proteome</keyword>
<evidence type="ECO:0008006" key="5">
    <source>
        <dbReference type="Google" id="ProtNLM"/>
    </source>
</evidence>
<evidence type="ECO:0000256" key="2">
    <source>
        <dbReference type="SAM" id="SignalP"/>
    </source>
</evidence>
<comment type="caution">
    <text evidence="3">The sequence shown here is derived from an EMBL/GenBank/DDBJ whole genome shotgun (WGS) entry which is preliminary data.</text>
</comment>
<dbReference type="EMBL" id="JAPDRK010000030">
    <property type="protein sequence ID" value="KAJ9601933.1"/>
    <property type="molecule type" value="Genomic_DNA"/>
</dbReference>
<gene>
    <name evidence="3" type="ORF">H2200_013492</name>
</gene>
<evidence type="ECO:0000313" key="4">
    <source>
        <dbReference type="Proteomes" id="UP001172673"/>
    </source>
</evidence>
<name>A0AA38UE46_9EURO</name>
<feature type="region of interest" description="Disordered" evidence="1">
    <location>
        <begin position="61"/>
        <end position="85"/>
    </location>
</feature>
<reference evidence="3" key="1">
    <citation type="submission" date="2022-10" db="EMBL/GenBank/DDBJ databases">
        <title>Culturing micro-colonial fungi from biological soil crusts in the Mojave desert and describing Neophaeococcomyces mojavensis, and introducing the new genera and species Taxawa tesnikishii.</title>
        <authorList>
            <person name="Kurbessoian T."/>
            <person name="Stajich J.E."/>
        </authorList>
    </citation>
    <scope>NUCLEOTIDE SEQUENCE</scope>
    <source>
        <strain evidence="3">TK_41</strain>
    </source>
</reference>